<dbReference type="PROSITE" id="PS51847">
    <property type="entry name" value="SMP"/>
    <property type="match status" value="1"/>
</dbReference>
<evidence type="ECO:0000259" key="11">
    <source>
        <dbReference type="PROSITE" id="PS50106"/>
    </source>
</evidence>
<feature type="compositionally biased region" description="Acidic residues" evidence="9">
    <location>
        <begin position="877"/>
        <end position="886"/>
    </location>
</feature>
<dbReference type="InterPro" id="IPR039275">
    <property type="entry name" value="PDZD8"/>
</dbReference>
<dbReference type="GO" id="GO:0006869">
    <property type="term" value="P:lipid transport"/>
    <property type="evidence" value="ECO:0007669"/>
    <property type="project" value="UniProtKB-KW"/>
</dbReference>
<name>A0A7M7TGV4_STRPU</name>
<dbReference type="PANTHER" id="PTHR21519:SF1">
    <property type="entry name" value="PDZ DOMAIN-CONTAINING PROTEIN 8"/>
    <property type="match status" value="1"/>
</dbReference>
<feature type="coiled-coil region" evidence="8">
    <location>
        <begin position="936"/>
        <end position="967"/>
    </location>
</feature>
<evidence type="ECO:0000256" key="4">
    <source>
        <dbReference type="ARBA" id="ARBA00022833"/>
    </source>
</evidence>
<evidence type="ECO:0000256" key="6">
    <source>
        <dbReference type="ARBA" id="ARBA00023121"/>
    </source>
</evidence>
<dbReference type="OrthoDB" id="10004596at2759"/>
<dbReference type="PANTHER" id="PTHR21519">
    <property type="entry name" value="PDZ DOMAIN-CONTAINING PROTEIN 8"/>
    <property type="match status" value="1"/>
</dbReference>
<dbReference type="Proteomes" id="UP000007110">
    <property type="component" value="Unassembled WGS sequence"/>
</dbReference>
<dbReference type="GO" id="GO:0005739">
    <property type="term" value="C:mitochondrion"/>
    <property type="evidence" value="ECO:0007669"/>
    <property type="project" value="GOC"/>
</dbReference>
<keyword evidence="7" id="KW-0472">Membrane</keyword>
<dbReference type="SMART" id="SM00109">
    <property type="entry name" value="C1"/>
    <property type="match status" value="1"/>
</dbReference>
<dbReference type="GO" id="GO:1990456">
    <property type="term" value="P:mitochondrion-endoplasmic reticulum membrane tethering"/>
    <property type="evidence" value="ECO:0000318"/>
    <property type="project" value="GO_Central"/>
</dbReference>
<evidence type="ECO:0000313" key="14">
    <source>
        <dbReference type="Proteomes" id="UP000007110"/>
    </source>
</evidence>
<dbReference type="InParanoid" id="A0A7M7TGV4"/>
<keyword evidence="2" id="KW-0813">Transport</keyword>
<dbReference type="Pfam" id="PF00130">
    <property type="entry name" value="C1_1"/>
    <property type="match status" value="1"/>
</dbReference>
<dbReference type="GO" id="GO:0008289">
    <property type="term" value="F:lipid binding"/>
    <property type="evidence" value="ECO:0007669"/>
    <property type="project" value="UniProtKB-KW"/>
</dbReference>
<feature type="region of interest" description="Disordered" evidence="9">
    <location>
        <begin position="823"/>
        <end position="886"/>
    </location>
</feature>
<accession>A0A7M7TGV4</accession>
<dbReference type="CDD" id="cd21674">
    <property type="entry name" value="SMP_PDZD8"/>
    <property type="match status" value="1"/>
</dbReference>
<dbReference type="GeneID" id="586457"/>
<feature type="domain" description="SMP-LTD" evidence="12">
    <location>
        <begin position="60"/>
        <end position="250"/>
    </location>
</feature>
<keyword evidence="4" id="KW-0862">Zinc</keyword>
<evidence type="ECO:0000259" key="12">
    <source>
        <dbReference type="PROSITE" id="PS51847"/>
    </source>
</evidence>
<feature type="region of interest" description="Disordered" evidence="9">
    <location>
        <begin position="448"/>
        <end position="488"/>
    </location>
</feature>
<dbReference type="GO" id="GO:0051560">
    <property type="term" value="P:mitochondrial calcium ion homeostasis"/>
    <property type="evidence" value="ECO:0000318"/>
    <property type="project" value="GO_Central"/>
</dbReference>
<keyword evidence="6" id="KW-0446">Lipid-binding</keyword>
<keyword evidence="5" id="KW-0445">Lipid transport</keyword>
<evidence type="ECO:0000313" key="13">
    <source>
        <dbReference type="EnsemblMetazoa" id="XP_791331"/>
    </source>
</evidence>
<feature type="compositionally biased region" description="Low complexity" evidence="9">
    <location>
        <begin position="572"/>
        <end position="588"/>
    </location>
</feature>
<dbReference type="SMART" id="SM00228">
    <property type="entry name" value="PDZ"/>
    <property type="match status" value="1"/>
</dbReference>
<dbReference type="KEGG" id="spu:586457"/>
<keyword evidence="3" id="KW-0479">Metal-binding</keyword>
<comment type="subcellular location">
    <subcellularLocation>
        <location evidence="1">Membrane</location>
    </subcellularLocation>
</comment>
<dbReference type="InterPro" id="IPR046349">
    <property type="entry name" value="C1-like_sf"/>
</dbReference>
<dbReference type="InterPro" id="IPR002219">
    <property type="entry name" value="PKC_DAG/PE"/>
</dbReference>
<feature type="domain" description="Phorbol-ester/DAG-type" evidence="10">
    <location>
        <begin position="771"/>
        <end position="821"/>
    </location>
</feature>
<organism evidence="13 14">
    <name type="scientific">Strongylocentrotus purpuratus</name>
    <name type="common">Purple sea urchin</name>
    <dbReference type="NCBI Taxonomy" id="7668"/>
    <lineage>
        <taxon>Eukaryota</taxon>
        <taxon>Metazoa</taxon>
        <taxon>Echinodermata</taxon>
        <taxon>Eleutherozoa</taxon>
        <taxon>Echinozoa</taxon>
        <taxon>Echinoidea</taxon>
        <taxon>Euechinoidea</taxon>
        <taxon>Echinacea</taxon>
        <taxon>Camarodonta</taxon>
        <taxon>Echinidea</taxon>
        <taxon>Strongylocentrotidae</taxon>
        <taxon>Strongylocentrotus</taxon>
    </lineage>
</organism>
<evidence type="ECO:0000256" key="1">
    <source>
        <dbReference type="ARBA" id="ARBA00004370"/>
    </source>
</evidence>
<protein>
    <recommendedName>
        <fullName evidence="15">PDZ domain-containing protein 8</fullName>
    </recommendedName>
</protein>
<dbReference type="SUPFAM" id="SSF57889">
    <property type="entry name" value="Cysteine-rich domain"/>
    <property type="match status" value="1"/>
</dbReference>
<feature type="domain" description="PDZ" evidence="11">
    <location>
        <begin position="322"/>
        <end position="401"/>
    </location>
</feature>
<evidence type="ECO:0000256" key="3">
    <source>
        <dbReference type="ARBA" id="ARBA00022723"/>
    </source>
</evidence>
<keyword evidence="8" id="KW-0175">Coiled coil</keyword>
<dbReference type="SUPFAM" id="SSF50156">
    <property type="entry name" value="PDZ domain-like"/>
    <property type="match status" value="1"/>
</dbReference>
<evidence type="ECO:0000256" key="9">
    <source>
        <dbReference type="SAM" id="MobiDB-lite"/>
    </source>
</evidence>
<dbReference type="SUPFAM" id="SSF49562">
    <property type="entry name" value="C2 domain (Calcium/lipid-binding domain, CaLB)"/>
    <property type="match status" value="1"/>
</dbReference>
<dbReference type="AlphaFoldDB" id="A0A7M7TGV4"/>
<dbReference type="InterPro" id="IPR001478">
    <property type="entry name" value="PDZ"/>
</dbReference>
<dbReference type="PROSITE" id="PS50106">
    <property type="entry name" value="PDZ"/>
    <property type="match status" value="1"/>
</dbReference>
<dbReference type="Pfam" id="PF00595">
    <property type="entry name" value="PDZ"/>
    <property type="match status" value="1"/>
</dbReference>
<dbReference type="EnsemblMetazoa" id="XM_786238">
    <property type="protein sequence ID" value="XP_791331"/>
    <property type="gene ID" value="LOC586457"/>
</dbReference>
<dbReference type="Gene3D" id="2.60.40.150">
    <property type="entry name" value="C2 domain"/>
    <property type="match status" value="1"/>
</dbReference>
<feature type="region of interest" description="Disordered" evidence="9">
    <location>
        <begin position="569"/>
        <end position="592"/>
    </location>
</feature>
<keyword evidence="14" id="KW-1185">Reference proteome</keyword>
<evidence type="ECO:0000256" key="5">
    <source>
        <dbReference type="ARBA" id="ARBA00023055"/>
    </source>
</evidence>
<dbReference type="Gene3D" id="3.30.60.20">
    <property type="match status" value="1"/>
</dbReference>
<dbReference type="RefSeq" id="XP_791331.3">
    <property type="nucleotide sequence ID" value="XM_786238.5"/>
</dbReference>
<dbReference type="GO" id="GO:0044233">
    <property type="term" value="C:mitochondria-associated endoplasmic reticulum membrane contact site"/>
    <property type="evidence" value="ECO:0000318"/>
    <property type="project" value="GO_Central"/>
</dbReference>
<dbReference type="InterPro" id="IPR058801">
    <property type="entry name" value="PDZD8_N"/>
</dbReference>
<dbReference type="PROSITE" id="PS50081">
    <property type="entry name" value="ZF_DAG_PE_2"/>
    <property type="match status" value="1"/>
</dbReference>
<dbReference type="Gene3D" id="2.30.42.10">
    <property type="match status" value="1"/>
</dbReference>
<dbReference type="InterPro" id="IPR035892">
    <property type="entry name" value="C2_domain_sf"/>
</dbReference>
<dbReference type="OMA" id="HIALECM"/>
<feature type="compositionally biased region" description="Pro residues" evidence="9">
    <location>
        <begin position="863"/>
        <end position="873"/>
    </location>
</feature>
<evidence type="ECO:0000256" key="8">
    <source>
        <dbReference type="SAM" id="Coils"/>
    </source>
</evidence>
<evidence type="ECO:0000256" key="2">
    <source>
        <dbReference type="ARBA" id="ARBA00022448"/>
    </source>
</evidence>
<dbReference type="Pfam" id="PF00168">
    <property type="entry name" value="C2"/>
    <property type="match status" value="1"/>
</dbReference>
<feature type="region of interest" description="Disordered" evidence="9">
    <location>
        <begin position="716"/>
        <end position="746"/>
    </location>
</feature>
<dbReference type="FunCoup" id="A0A7M7TGV4">
    <property type="interactions" value="850"/>
</dbReference>
<dbReference type="Pfam" id="PF26547">
    <property type="entry name" value="PDZD8_N"/>
    <property type="match status" value="1"/>
</dbReference>
<reference evidence="14" key="1">
    <citation type="submission" date="2015-02" db="EMBL/GenBank/DDBJ databases">
        <title>Genome sequencing for Strongylocentrotus purpuratus.</title>
        <authorList>
            <person name="Murali S."/>
            <person name="Liu Y."/>
            <person name="Vee V."/>
            <person name="English A."/>
            <person name="Wang M."/>
            <person name="Skinner E."/>
            <person name="Han Y."/>
            <person name="Muzny D.M."/>
            <person name="Worley K.C."/>
            <person name="Gibbs R.A."/>
        </authorList>
    </citation>
    <scope>NUCLEOTIDE SEQUENCE</scope>
</reference>
<evidence type="ECO:0008006" key="15">
    <source>
        <dbReference type="Google" id="ProtNLM"/>
    </source>
</evidence>
<dbReference type="GO" id="GO:0046872">
    <property type="term" value="F:metal ion binding"/>
    <property type="evidence" value="ECO:0007669"/>
    <property type="project" value="UniProtKB-KW"/>
</dbReference>
<dbReference type="InterPro" id="IPR000008">
    <property type="entry name" value="C2_dom"/>
</dbReference>
<dbReference type="InterPro" id="IPR031468">
    <property type="entry name" value="SMP_LBD"/>
</dbReference>
<dbReference type="PROSITE" id="PS00479">
    <property type="entry name" value="ZF_DAG_PE_1"/>
    <property type="match status" value="1"/>
</dbReference>
<reference evidence="13" key="2">
    <citation type="submission" date="2021-01" db="UniProtKB">
        <authorList>
            <consortium name="EnsemblMetazoa"/>
        </authorList>
    </citation>
    <scope>IDENTIFICATION</scope>
</reference>
<dbReference type="GO" id="GO:0016020">
    <property type="term" value="C:membrane"/>
    <property type="evidence" value="ECO:0007669"/>
    <property type="project" value="UniProtKB-SubCell"/>
</dbReference>
<dbReference type="CDD" id="cd20825">
    <property type="entry name" value="C1_PDZD8"/>
    <property type="match status" value="1"/>
</dbReference>
<evidence type="ECO:0000259" key="10">
    <source>
        <dbReference type="PROSITE" id="PS50081"/>
    </source>
</evidence>
<dbReference type="InterPro" id="IPR036034">
    <property type="entry name" value="PDZ_sf"/>
</dbReference>
<dbReference type="CTD" id="118987"/>
<proteinExistence type="predicted"/>
<evidence type="ECO:0000256" key="7">
    <source>
        <dbReference type="ARBA" id="ARBA00023136"/>
    </source>
</evidence>
<sequence length="1012" mass="113685">MFFIILLSILFGGVLMLAIQASWLYWYIKRQPKEEVPRKHLYDRVQQVGELQDPSSILFKKESCNTANALISFLFNELKDTLALRRWIIKKMNVEFGELLNAKTAGKIMEQITVRDYCVGPTFPTLTGVTLMKFTTVEGTDMPETVDVAVDIDYGGGFRVSVDVDLVFGTSAYVSVTVTKLKGRARLEFTRNPYSHWSFSFYEEPELEFDIQTHFEGRTVHQLGSLILNQLRKTMRKKHTLPAYKIRSKPFFPKPTPPSDNDFRVHDSKITLGRMQVTVIECSRLPVSKETMNSELYITLCLDDHAWTHEDIEQRFHGDSLEIEVPKGNMKNVGVTFSRGLYNKEVVVASISPESTVAQTDLRKGDVVLDIDGVKVTSARQAAKVVKQAKEKFVIKVQRPMNMMESLPATSAAYDQPDLRSVPDTTADNDYEDFINVNIMNELGIKDEDEVDGSQPGSIAAQRLKVPTLDSPVVQRKNKQPTTADGRRLSSCLDYETVKQLSTQQDNEDRLRNLKRVIKETIHPTPRDERPKEDPVSAVPMMMKTEAMRIPDVDLDAISVSSLTSQMEDVDAASVGPSVSSAPAGSEAAPPPVDDIQETYLVAAEANPEWDETFPFQVGENDNFLNVCIWNRLGMAVGERDMLIGYTSVCLMDVALQCVSTLSGEHLELFKLQPPEQRGGATRIASQMHLFTHPGFDSSLSYGDISLFFHHSPFEDPPKPTKEGGAERPDYSPYDAKGKPKVSVEEKGKPVVVKKITRPEELSLHGQVGQPHKLVGTQFSSPTRCDFCGKKVWTKYALQCLICKLICHKKCSEKTQANIPCDRNRSARRADQPSPTRELGQTRPLDSAAQTLVGVAGRRGTPHPSPNPSPAPSPHESEEEEDEEVDVEAMVRRLSKLKRRLRQLNAAEGNRVDDTDAMVMTAVREMGRELFIDSPVDERKEKLEAMIEKLQTEIDEEADRQLRLAKEVQLSRRRKEKLALEGALAQSEERMQTLANLMLHYCAGIQHCNETL</sequence>